<dbReference type="RefSeq" id="WP_165243184.1">
    <property type="nucleotide sequence ID" value="NZ_JAAKZV010000236.1"/>
</dbReference>
<dbReference type="PANTHER" id="PTHR33744:SF1">
    <property type="entry name" value="DNA-BINDING TRANSCRIPTIONAL ACTIVATOR ADER"/>
    <property type="match status" value="1"/>
</dbReference>
<reference evidence="3 4" key="1">
    <citation type="submission" date="2020-02" db="EMBL/GenBank/DDBJ databases">
        <title>Whole-genome analyses of novel actinobacteria.</title>
        <authorList>
            <person name="Sahin N."/>
        </authorList>
    </citation>
    <scope>NUCLEOTIDE SEQUENCE [LARGE SCALE GENOMIC DNA]</scope>
    <source>
        <strain evidence="3 4">A7024</strain>
    </source>
</reference>
<dbReference type="Pfam" id="PF13556">
    <property type="entry name" value="HTH_30"/>
    <property type="match status" value="1"/>
</dbReference>
<sequence length="409" mass="44409">MAGAAPLAAWRDVPPSRIRQFAQLARDEAPALAESILGEVCRTHPALPAALGEAGLKRARNAIHRAVEQFVDQVTSSHQAPSVAEREPPPEFKDFGRAAGLAGRSLDSLQAMYRQGVRLAWRRHAEQGQKVGIPPPAMYALAEAGYAYLDGLVDETVRGYAEAAAQQAEERLRLQRRLMDLLLSDHHPLDIKALGDRSSRVGWALPRQVAVAVLRRPGQAVVPPAVASDVLLDMDSEQPRLVVPDPGAPGRTEALRRALVGWSGALGPPVPLAAASTSLRWATTAVALMARGLLPDGEVLHCTEHTEALLLLPHPELLDDLAARRLAPLAGCGPVHARRLSQTLLAWLESRGGSAPDIAARLGVHPQTVRYRLRQIRELWGEVIDDPESRFELELVLRARRLRGELAGR</sequence>
<dbReference type="AlphaFoldDB" id="A0A6G4UAV8"/>
<feature type="domain" description="PucR-like N-terminal" evidence="2">
    <location>
        <begin position="20"/>
        <end position="183"/>
    </location>
</feature>
<dbReference type="InterPro" id="IPR051448">
    <property type="entry name" value="CdaR-like_regulators"/>
</dbReference>
<dbReference type="InterPro" id="IPR058663">
    <property type="entry name" value="PucR-like_N"/>
</dbReference>
<feature type="domain" description="PucR C-terminal helix-turn-helix" evidence="1">
    <location>
        <begin position="341"/>
        <end position="399"/>
    </location>
</feature>
<dbReference type="InterPro" id="IPR042070">
    <property type="entry name" value="PucR_C-HTH_sf"/>
</dbReference>
<dbReference type="EMBL" id="JAAKZV010000236">
    <property type="protein sequence ID" value="NGN68850.1"/>
    <property type="molecule type" value="Genomic_DNA"/>
</dbReference>
<gene>
    <name evidence="3" type="ORF">G5C51_33775</name>
</gene>
<evidence type="ECO:0000313" key="4">
    <source>
        <dbReference type="Proteomes" id="UP000481583"/>
    </source>
</evidence>
<evidence type="ECO:0000259" key="2">
    <source>
        <dbReference type="Pfam" id="PF25906"/>
    </source>
</evidence>
<dbReference type="InterPro" id="IPR025736">
    <property type="entry name" value="PucR_C-HTH_dom"/>
</dbReference>
<comment type="caution">
    <text evidence="3">The sequence shown here is derived from an EMBL/GenBank/DDBJ whole genome shotgun (WGS) entry which is preliminary data.</text>
</comment>
<proteinExistence type="predicted"/>
<dbReference type="Gene3D" id="1.10.10.2840">
    <property type="entry name" value="PucR C-terminal helix-turn-helix domain"/>
    <property type="match status" value="1"/>
</dbReference>
<dbReference type="Pfam" id="PF25906">
    <property type="entry name" value="PucR-like_N"/>
    <property type="match status" value="1"/>
</dbReference>
<dbReference type="PANTHER" id="PTHR33744">
    <property type="entry name" value="CARBOHYDRATE DIACID REGULATOR"/>
    <property type="match status" value="1"/>
</dbReference>
<evidence type="ECO:0000313" key="3">
    <source>
        <dbReference type="EMBL" id="NGN68850.1"/>
    </source>
</evidence>
<keyword evidence="4" id="KW-1185">Reference proteome</keyword>
<dbReference type="Proteomes" id="UP000481583">
    <property type="component" value="Unassembled WGS sequence"/>
</dbReference>
<accession>A0A6G4UAV8</accession>
<protein>
    <submittedName>
        <fullName evidence="3">PucR family transcriptional regulator</fullName>
    </submittedName>
</protein>
<evidence type="ECO:0000259" key="1">
    <source>
        <dbReference type="Pfam" id="PF13556"/>
    </source>
</evidence>
<name>A0A6G4UAV8_9ACTN</name>
<organism evidence="3 4">
    <name type="scientific">Streptomyces coryli</name>
    <dbReference type="NCBI Taxonomy" id="1128680"/>
    <lineage>
        <taxon>Bacteria</taxon>
        <taxon>Bacillati</taxon>
        <taxon>Actinomycetota</taxon>
        <taxon>Actinomycetes</taxon>
        <taxon>Kitasatosporales</taxon>
        <taxon>Streptomycetaceae</taxon>
        <taxon>Streptomyces</taxon>
    </lineage>
</organism>